<dbReference type="InParanoid" id="A0A1Y2DU93"/>
<reference evidence="3 4" key="1">
    <citation type="submission" date="2016-07" db="EMBL/GenBank/DDBJ databases">
        <title>Pervasive Adenine N6-methylation of Active Genes in Fungi.</title>
        <authorList>
            <consortium name="DOE Joint Genome Institute"/>
            <person name="Mondo S.J."/>
            <person name="Dannebaum R.O."/>
            <person name="Kuo R.C."/>
            <person name="Labutti K."/>
            <person name="Haridas S."/>
            <person name="Kuo A."/>
            <person name="Salamov A."/>
            <person name="Ahrendt S.R."/>
            <person name="Lipzen A."/>
            <person name="Sullivan W."/>
            <person name="Andreopoulos W.B."/>
            <person name="Clum A."/>
            <person name="Lindquist E."/>
            <person name="Daum C."/>
            <person name="Ramamoorthy G.K."/>
            <person name="Gryganskyi A."/>
            <person name="Culley D."/>
            <person name="Magnuson J.K."/>
            <person name="James T.Y."/>
            <person name="O'Malley M.A."/>
            <person name="Stajich J.E."/>
            <person name="Spatafora J.W."/>
            <person name="Visel A."/>
            <person name="Grigoriev I.V."/>
        </authorList>
    </citation>
    <scope>NUCLEOTIDE SEQUENCE [LARGE SCALE GENOMIC DNA]</scope>
    <source>
        <strain evidence="3 4">62-1032</strain>
    </source>
</reference>
<dbReference type="Proteomes" id="UP000193467">
    <property type="component" value="Unassembled WGS sequence"/>
</dbReference>
<evidence type="ECO:0000313" key="4">
    <source>
        <dbReference type="Proteomes" id="UP000193467"/>
    </source>
</evidence>
<feature type="transmembrane region" description="Helical" evidence="2">
    <location>
        <begin position="47"/>
        <end position="69"/>
    </location>
</feature>
<protein>
    <submittedName>
        <fullName evidence="3">Uncharacterized protein</fullName>
    </submittedName>
</protein>
<accession>A0A1Y2DU93</accession>
<feature type="region of interest" description="Disordered" evidence="1">
    <location>
        <begin position="16"/>
        <end position="41"/>
    </location>
</feature>
<keyword evidence="4" id="KW-1185">Reference proteome</keyword>
<evidence type="ECO:0000256" key="1">
    <source>
        <dbReference type="SAM" id="MobiDB-lite"/>
    </source>
</evidence>
<feature type="region of interest" description="Disordered" evidence="1">
    <location>
        <begin position="84"/>
        <end position="188"/>
    </location>
</feature>
<name>A0A1Y2DU93_9BASI</name>
<proteinExistence type="predicted"/>
<dbReference type="Gene3D" id="2.40.40.10">
    <property type="entry name" value="RlpA-like domain"/>
    <property type="match status" value="1"/>
</dbReference>
<evidence type="ECO:0000256" key="2">
    <source>
        <dbReference type="SAM" id="Phobius"/>
    </source>
</evidence>
<organism evidence="3 4">
    <name type="scientific">Leucosporidium creatinivorum</name>
    <dbReference type="NCBI Taxonomy" id="106004"/>
    <lineage>
        <taxon>Eukaryota</taxon>
        <taxon>Fungi</taxon>
        <taxon>Dikarya</taxon>
        <taxon>Basidiomycota</taxon>
        <taxon>Pucciniomycotina</taxon>
        <taxon>Microbotryomycetes</taxon>
        <taxon>Leucosporidiales</taxon>
        <taxon>Leucosporidium</taxon>
    </lineage>
</organism>
<gene>
    <name evidence="3" type="ORF">BCR35DRAFT_334807</name>
</gene>
<dbReference type="EMBL" id="MCGR01000069">
    <property type="protein sequence ID" value="ORY62841.1"/>
    <property type="molecule type" value="Genomic_DNA"/>
</dbReference>
<keyword evidence="2" id="KW-0812">Transmembrane</keyword>
<keyword evidence="2" id="KW-1133">Transmembrane helix</keyword>
<evidence type="ECO:0000313" key="3">
    <source>
        <dbReference type="EMBL" id="ORY62841.1"/>
    </source>
</evidence>
<comment type="caution">
    <text evidence="3">The sequence shown here is derived from an EMBL/GenBank/DDBJ whole genome shotgun (WGS) entry which is preliminary data.</text>
</comment>
<dbReference type="AlphaFoldDB" id="A0A1Y2DU93"/>
<sequence length="356" mass="36890">MRGALDYTEHGGRRHVVYRSLEHDDDEEESEDRRGKGPAASNGRRHLLIAIGAVVLLVLLALGGAYLYARSEGKSLSELFSTTSEESNTTSPSSSPTLSLNDLTSTSAQKTSAASSGNSSPASSSRTALATSKASTATDSEASATSGASSTGVVVSSTSALGGRSTTESASTAASTSSTTSSSDETDSYWTKTYTGVGTHFPGASSALACGDVYSSPSTTLFAALCHSLYDSPPRVTDDEAENQNRKPTCGDFVAGRKDLEGKWVGDESSSWVVVGGDGELNCVGTEAVRCHVPRTISVTYNGVTVSGVMIVDRNQGIDPSPCDDGDVDLSDLAYLTLGETEVLSSGLEGVSWVWE</sequence>
<feature type="compositionally biased region" description="Low complexity" evidence="1">
    <location>
        <begin position="84"/>
        <end position="183"/>
    </location>
</feature>
<dbReference type="InterPro" id="IPR036908">
    <property type="entry name" value="RlpA-like_sf"/>
</dbReference>
<keyword evidence="2" id="KW-0472">Membrane</keyword>